<dbReference type="AlphaFoldDB" id="A0A9Q1RDZ3"/>
<evidence type="ECO:0000313" key="1">
    <source>
        <dbReference type="EMBL" id="KAJ8550900.1"/>
    </source>
</evidence>
<sequence length="105" mass="12479">MKWRLASGVLCDKKVSPKLKGKFYRVVVRPTMLYEAECCPVKTSHIQKMKVEEMRMLRWMCGHTRIYRIRNEDIRDKVGVPLVEDKMREARLRWFGHVQSPSAEV</sequence>
<dbReference type="PANTHER" id="PTHR46238:SF8">
    <property type="entry name" value="ENDONUCLEASE_EXONUCLEASE_PHOSPHATASE DOMAIN-CONTAINING PROTEIN"/>
    <property type="match status" value="1"/>
</dbReference>
<evidence type="ECO:0000313" key="2">
    <source>
        <dbReference type="Proteomes" id="UP001152561"/>
    </source>
</evidence>
<dbReference type="OrthoDB" id="1298065at2759"/>
<keyword evidence="2" id="KW-1185">Reference proteome</keyword>
<dbReference type="EMBL" id="JAJAGQ010000010">
    <property type="protein sequence ID" value="KAJ8550900.1"/>
    <property type="molecule type" value="Genomic_DNA"/>
</dbReference>
<accession>A0A9Q1RDZ3</accession>
<comment type="caution">
    <text evidence="1">The sequence shown here is derived from an EMBL/GenBank/DDBJ whole genome shotgun (WGS) entry which is preliminary data.</text>
</comment>
<organism evidence="1 2">
    <name type="scientific">Anisodus acutangulus</name>
    <dbReference type="NCBI Taxonomy" id="402998"/>
    <lineage>
        <taxon>Eukaryota</taxon>
        <taxon>Viridiplantae</taxon>
        <taxon>Streptophyta</taxon>
        <taxon>Embryophyta</taxon>
        <taxon>Tracheophyta</taxon>
        <taxon>Spermatophyta</taxon>
        <taxon>Magnoliopsida</taxon>
        <taxon>eudicotyledons</taxon>
        <taxon>Gunneridae</taxon>
        <taxon>Pentapetalae</taxon>
        <taxon>asterids</taxon>
        <taxon>lamiids</taxon>
        <taxon>Solanales</taxon>
        <taxon>Solanaceae</taxon>
        <taxon>Solanoideae</taxon>
        <taxon>Hyoscyameae</taxon>
        <taxon>Anisodus</taxon>
    </lineage>
</organism>
<protein>
    <submittedName>
        <fullName evidence="1">Uncharacterized protein</fullName>
    </submittedName>
</protein>
<dbReference type="Proteomes" id="UP001152561">
    <property type="component" value="Unassembled WGS sequence"/>
</dbReference>
<name>A0A9Q1RDZ3_9SOLA</name>
<proteinExistence type="predicted"/>
<dbReference type="PANTHER" id="PTHR46238">
    <property type="entry name" value="REVERSE TRANSCRIPTASE DOMAIN-CONTAINING PROTEIN"/>
    <property type="match status" value="1"/>
</dbReference>
<reference evidence="2" key="1">
    <citation type="journal article" date="2023" name="Proc. Natl. Acad. Sci. U.S.A.">
        <title>Genomic and structural basis for evolution of tropane alkaloid biosynthesis.</title>
        <authorList>
            <person name="Wanga Y.-J."/>
            <person name="Taina T."/>
            <person name="Yua J.-Y."/>
            <person name="Lia J."/>
            <person name="Xua B."/>
            <person name="Chenc J."/>
            <person name="D'Auriad J.C."/>
            <person name="Huanga J.-P."/>
            <person name="Huanga S.-X."/>
        </authorList>
    </citation>
    <scope>NUCLEOTIDE SEQUENCE [LARGE SCALE GENOMIC DNA]</scope>
    <source>
        <strain evidence="2">cv. KIB-2019</strain>
    </source>
</reference>
<gene>
    <name evidence="1" type="ORF">K7X08_000270</name>
</gene>